<reference evidence="2 3" key="1">
    <citation type="submission" date="2020-09" db="EMBL/GenBank/DDBJ databases">
        <title>Marinomonas sp. nov., isolated from the cysticercosis algae of Qingdao, China.</title>
        <authorList>
            <person name="Sun X."/>
        </authorList>
    </citation>
    <scope>NUCLEOTIDE SEQUENCE [LARGE SCALE GENOMIC DNA]</scope>
    <source>
        <strain evidence="2 3">SM2066</strain>
    </source>
</reference>
<evidence type="ECO:0000313" key="2">
    <source>
        <dbReference type="EMBL" id="MBD5770506.1"/>
    </source>
</evidence>
<dbReference type="RefSeq" id="WP_191593902.1">
    <property type="nucleotide sequence ID" value="NZ_JACYFC010000002.1"/>
</dbReference>
<evidence type="ECO:0000256" key="1">
    <source>
        <dbReference type="SAM" id="SignalP"/>
    </source>
</evidence>
<dbReference type="EMBL" id="JACYFC010000002">
    <property type="protein sequence ID" value="MBD5770506.1"/>
    <property type="molecule type" value="Genomic_DNA"/>
</dbReference>
<evidence type="ECO:0000313" key="3">
    <source>
        <dbReference type="Proteomes" id="UP000604161"/>
    </source>
</evidence>
<dbReference type="Gene3D" id="3.90.280.10">
    <property type="entry name" value="PEBP-like"/>
    <property type="match status" value="1"/>
</dbReference>
<comment type="caution">
    <text evidence="2">The sequence shown here is derived from an EMBL/GenBank/DDBJ whole genome shotgun (WGS) entry which is preliminary data.</text>
</comment>
<feature type="chain" id="PRO_5046148678" description="PBP family phospholipid-binding protein" evidence="1">
    <location>
        <begin position="22"/>
        <end position="166"/>
    </location>
</feature>
<keyword evidence="1" id="KW-0732">Signal</keyword>
<keyword evidence="3" id="KW-1185">Reference proteome</keyword>
<proteinExistence type="predicted"/>
<accession>A0ABR8NWS4</accession>
<protein>
    <recommendedName>
        <fullName evidence="4">PBP family phospholipid-binding protein</fullName>
    </recommendedName>
</protein>
<gene>
    <name evidence="2" type="ORF">IF202_05550</name>
</gene>
<evidence type="ECO:0008006" key="4">
    <source>
        <dbReference type="Google" id="ProtNLM"/>
    </source>
</evidence>
<dbReference type="Proteomes" id="UP000604161">
    <property type="component" value="Unassembled WGS sequence"/>
</dbReference>
<dbReference type="InterPro" id="IPR036610">
    <property type="entry name" value="PEBP-like_sf"/>
</dbReference>
<sequence>MKAKSLVTALGLSILSTSALAFDAKLSNSAWDGKTVPAAEQCQKFGGLSPATPELSLMGLPKGTNTIVMEYSDRDSKGMNNGGHGQISYKLTSTEPSAEIPAMLGHTFDLPAPFTMIAAHRGPGWDKAGAYMPPCSGGKDHAYYVTIKAVEGANVLATTVLELGKY</sequence>
<feature type="signal peptide" evidence="1">
    <location>
        <begin position="1"/>
        <end position="21"/>
    </location>
</feature>
<organism evidence="2 3">
    <name type="scientific">Marinomonas colpomeniae</name>
    <dbReference type="NCBI Taxonomy" id="2774408"/>
    <lineage>
        <taxon>Bacteria</taxon>
        <taxon>Pseudomonadati</taxon>
        <taxon>Pseudomonadota</taxon>
        <taxon>Gammaproteobacteria</taxon>
        <taxon>Oceanospirillales</taxon>
        <taxon>Oceanospirillaceae</taxon>
        <taxon>Marinomonas</taxon>
    </lineage>
</organism>
<name>A0ABR8NWS4_9GAMM</name>